<dbReference type="OrthoDB" id="9802752at2"/>
<feature type="domain" description="Fido" evidence="1">
    <location>
        <begin position="7"/>
        <end position="125"/>
    </location>
</feature>
<dbReference type="RefSeq" id="WP_106756056.1">
    <property type="nucleotide sequence ID" value="NZ_PXWF02000042.1"/>
</dbReference>
<evidence type="ECO:0000313" key="3">
    <source>
        <dbReference type="Proteomes" id="UP000241421"/>
    </source>
</evidence>
<dbReference type="AlphaFoldDB" id="A0A2U2I612"/>
<gene>
    <name evidence="2" type="ORF">C7C56_003230</name>
</gene>
<organism evidence="2 3">
    <name type="scientific">Massilia glaciei</name>
    <dbReference type="NCBI Taxonomy" id="1524097"/>
    <lineage>
        <taxon>Bacteria</taxon>
        <taxon>Pseudomonadati</taxon>
        <taxon>Pseudomonadota</taxon>
        <taxon>Betaproteobacteria</taxon>
        <taxon>Burkholderiales</taxon>
        <taxon>Oxalobacteraceae</taxon>
        <taxon>Telluria group</taxon>
        <taxon>Massilia</taxon>
    </lineage>
</organism>
<dbReference type="InterPro" id="IPR006440">
    <property type="entry name" value="Doc"/>
</dbReference>
<dbReference type="PANTHER" id="PTHR39426">
    <property type="entry name" value="HOMOLOGY TO DEATH-ON-CURING PROTEIN OF PHAGE P1"/>
    <property type="match status" value="1"/>
</dbReference>
<dbReference type="InterPro" id="IPR003812">
    <property type="entry name" value="Fido"/>
</dbReference>
<dbReference type="PIRSF" id="PIRSF018297">
    <property type="entry name" value="Doc"/>
    <property type="match status" value="1"/>
</dbReference>
<dbReference type="InterPro" id="IPR053737">
    <property type="entry name" value="Type_II_TA_Toxin"/>
</dbReference>
<dbReference type="PANTHER" id="PTHR39426:SF1">
    <property type="entry name" value="HOMOLOGY TO DEATH-ON-CURING PROTEIN OF PHAGE P1"/>
    <property type="match status" value="1"/>
</dbReference>
<reference evidence="2 3" key="1">
    <citation type="submission" date="2018-04" db="EMBL/GenBank/DDBJ databases">
        <title>Massilia violaceinigra sp. nov., a novel purple-pigmented bacterium isolated from Tianshan glacier, Xinjiang, China.</title>
        <authorList>
            <person name="Wang H."/>
        </authorList>
    </citation>
    <scope>NUCLEOTIDE SEQUENCE [LARGE SCALE GENOMIC DNA]</scope>
    <source>
        <strain evidence="2 3">B448-2</strain>
    </source>
</reference>
<dbReference type="SUPFAM" id="SSF140931">
    <property type="entry name" value="Fic-like"/>
    <property type="match status" value="1"/>
</dbReference>
<dbReference type="Pfam" id="PF02661">
    <property type="entry name" value="Fic"/>
    <property type="match status" value="1"/>
</dbReference>
<dbReference type="PROSITE" id="PS51459">
    <property type="entry name" value="FIDO"/>
    <property type="match status" value="1"/>
</dbReference>
<dbReference type="Gene3D" id="1.20.120.1870">
    <property type="entry name" value="Fic/DOC protein, Fido domain"/>
    <property type="match status" value="1"/>
</dbReference>
<dbReference type="NCBIfam" id="TIGR01550">
    <property type="entry name" value="DOC_P1"/>
    <property type="match status" value="1"/>
</dbReference>
<evidence type="ECO:0000313" key="2">
    <source>
        <dbReference type="EMBL" id="PWF55201.1"/>
    </source>
</evidence>
<dbReference type="Proteomes" id="UP000241421">
    <property type="component" value="Unassembled WGS sequence"/>
</dbReference>
<name>A0A2U2I612_9BURK</name>
<protein>
    <submittedName>
        <fullName evidence="2">Type II toxin-antitoxin system death-on-curing family toxin</fullName>
    </submittedName>
</protein>
<evidence type="ECO:0000259" key="1">
    <source>
        <dbReference type="PROSITE" id="PS51459"/>
    </source>
</evidence>
<dbReference type="GO" id="GO:0016301">
    <property type="term" value="F:kinase activity"/>
    <property type="evidence" value="ECO:0007669"/>
    <property type="project" value="InterPro"/>
</dbReference>
<accession>A0A2U2I612</accession>
<sequence>MTAWVWVREDVVLAMHDAQLAEHGGLDGVRDLNAVKAALERPAMRELYGEPAPDAAELAAAYCHGLASCHGFSDGNKRTAWLAARLFLRLNGATLAFEPAEAITVVLAVAAGTMPEAALAAWFRARL</sequence>
<dbReference type="InterPro" id="IPR036597">
    <property type="entry name" value="Fido-like_dom_sf"/>
</dbReference>
<dbReference type="EMBL" id="PXWF02000042">
    <property type="protein sequence ID" value="PWF55201.1"/>
    <property type="molecule type" value="Genomic_DNA"/>
</dbReference>
<proteinExistence type="predicted"/>
<comment type="caution">
    <text evidence="2">The sequence shown here is derived from an EMBL/GenBank/DDBJ whole genome shotgun (WGS) entry which is preliminary data.</text>
</comment>
<keyword evidence="3" id="KW-1185">Reference proteome</keyword>